<organism evidence="4 5">
    <name type="scientific">Donghicola mangrovi</name>
    <dbReference type="NCBI Taxonomy" id="2729614"/>
    <lineage>
        <taxon>Bacteria</taxon>
        <taxon>Pseudomonadati</taxon>
        <taxon>Pseudomonadota</taxon>
        <taxon>Alphaproteobacteria</taxon>
        <taxon>Rhodobacterales</taxon>
        <taxon>Roseobacteraceae</taxon>
        <taxon>Donghicola</taxon>
    </lineage>
</organism>
<dbReference type="InterPro" id="IPR050832">
    <property type="entry name" value="Bact_Acetyltransf"/>
</dbReference>
<keyword evidence="1 4" id="KW-0808">Transferase</keyword>
<evidence type="ECO:0000313" key="4">
    <source>
        <dbReference type="EMBL" id="NVO22028.1"/>
    </source>
</evidence>
<dbReference type="Proteomes" id="UP000592216">
    <property type="component" value="Unassembled WGS sequence"/>
</dbReference>
<dbReference type="Gene3D" id="3.40.630.30">
    <property type="match status" value="1"/>
</dbReference>
<dbReference type="EMBL" id="JABCJE010000001">
    <property type="protein sequence ID" value="NVO22028.1"/>
    <property type="molecule type" value="Genomic_DNA"/>
</dbReference>
<evidence type="ECO:0000256" key="2">
    <source>
        <dbReference type="ARBA" id="ARBA00023315"/>
    </source>
</evidence>
<sequence length="238" mass="25753">MDNRYFDVVDATWPPYAITHAGPWLIREGRGGGKRVSAASATGPVTETDIPQALDAMRAIGQGQLFMLRPDDTALDQMLETQGYEVIDPVHVYSGDPAVIGAGEIPRVTTFESETPLAIMQEIWAEGGIGPDRLAVMARAQGPKTYLLGRTNDRAAGVAYVAMHDGVAMLHALEVLEKFHGNGLGRHLMRAAGRWAAAQGARELTLLVTRRNVPANALYSSLGMQVVGDYHYRIKDSA</sequence>
<dbReference type="RefSeq" id="WP_177156440.1">
    <property type="nucleotide sequence ID" value="NZ_JABCJE010000001.1"/>
</dbReference>
<gene>
    <name evidence="4" type="ORF">HJ536_01550</name>
</gene>
<dbReference type="AlphaFoldDB" id="A0A850Q4N6"/>
<evidence type="ECO:0000256" key="1">
    <source>
        <dbReference type="ARBA" id="ARBA00022679"/>
    </source>
</evidence>
<evidence type="ECO:0000313" key="5">
    <source>
        <dbReference type="Proteomes" id="UP000592216"/>
    </source>
</evidence>
<protein>
    <submittedName>
        <fullName evidence="4">GNAT family N-acetyltransferase</fullName>
    </submittedName>
</protein>
<dbReference type="PROSITE" id="PS51186">
    <property type="entry name" value="GNAT"/>
    <property type="match status" value="1"/>
</dbReference>
<accession>A0A850Q4N6</accession>
<keyword evidence="2" id="KW-0012">Acyltransferase</keyword>
<dbReference type="PANTHER" id="PTHR43877">
    <property type="entry name" value="AMINOALKYLPHOSPHONATE N-ACETYLTRANSFERASE-RELATED-RELATED"/>
    <property type="match status" value="1"/>
</dbReference>
<proteinExistence type="predicted"/>
<dbReference type="InterPro" id="IPR000182">
    <property type="entry name" value="GNAT_dom"/>
</dbReference>
<dbReference type="SUPFAM" id="SSF55729">
    <property type="entry name" value="Acyl-CoA N-acyltransferases (Nat)"/>
    <property type="match status" value="1"/>
</dbReference>
<feature type="domain" description="N-acetyltransferase" evidence="3">
    <location>
        <begin position="103"/>
        <end position="238"/>
    </location>
</feature>
<comment type="caution">
    <text evidence="4">The sequence shown here is derived from an EMBL/GenBank/DDBJ whole genome shotgun (WGS) entry which is preliminary data.</text>
</comment>
<dbReference type="GO" id="GO:0016747">
    <property type="term" value="F:acyltransferase activity, transferring groups other than amino-acyl groups"/>
    <property type="evidence" value="ECO:0007669"/>
    <property type="project" value="InterPro"/>
</dbReference>
<name>A0A850Q4N6_9RHOB</name>
<dbReference type="Pfam" id="PF00583">
    <property type="entry name" value="Acetyltransf_1"/>
    <property type="match status" value="1"/>
</dbReference>
<reference evidence="4 5" key="1">
    <citation type="submission" date="2020-04" db="EMBL/GenBank/DDBJ databases">
        <title>Donghicola sp., a member of the Rhodobacteraceae family isolated from mangrove forest in Thailand.</title>
        <authorList>
            <person name="Charoenyingcharoen P."/>
            <person name="Yukphan P."/>
        </authorList>
    </citation>
    <scope>NUCLEOTIDE SEQUENCE [LARGE SCALE GENOMIC DNA]</scope>
    <source>
        <strain evidence="4 5">B5-SW-15</strain>
    </source>
</reference>
<dbReference type="CDD" id="cd04301">
    <property type="entry name" value="NAT_SF"/>
    <property type="match status" value="1"/>
</dbReference>
<evidence type="ECO:0000259" key="3">
    <source>
        <dbReference type="PROSITE" id="PS51186"/>
    </source>
</evidence>
<dbReference type="InterPro" id="IPR016181">
    <property type="entry name" value="Acyl_CoA_acyltransferase"/>
</dbReference>